<dbReference type="Gene3D" id="3.40.50.1820">
    <property type="entry name" value="alpha/beta hydrolase"/>
    <property type="match status" value="1"/>
</dbReference>
<proteinExistence type="inferred from homology"/>
<evidence type="ECO:0000259" key="4">
    <source>
        <dbReference type="Pfam" id="PF07859"/>
    </source>
</evidence>
<keyword evidence="2 5" id="KW-0378">Hydrolase</keyword>
<dbReference type="InterPro" id="IPR029058">
    <property type="entry name" value="AB_hydrolase_fold"/>
</dbReference>
<protein>
    <submittedName>
        <fullName evidence="5">Acetyl esterase</fullName>
        <ecNumber evidence="5">3.1.1.-</ecNumber>
    </submittedName>
</protein>
<comment type="caution">
    <text evidence="5">The sequence shown here is derived from an EMBL/GenBank/DDBJ whole genome shotgun (WGS) entry which is preliminary data.</text>
</comment>
<feature type="active site" evidence="3">
    <location>
        <position position="156"/>
    </location>
</feature>
<evidence type="ECO:0000256" key="1">
    <source>
        <dbReference type="ARBA" id="ARBA00010515"/>
    </source>
</evidence>
<evidence type="ECO:0000256" key="2">
    <source>
        <dbReference type="ARBA" id="ARBA00022801"/>
    </source>
</evidence>
<organism evidence="5 6">
    <name type="scientific">Amycolatopsis thermophila</name>
    <dbReference type="NCBI Taxonomy" id="206084"/>
    <lineage>
        <taxon>Bacteria</taxon>
        <taxon>Bacillati</taxon>
        <taxon>Actinomycetota</taxon>
        <taxon>Actinomycetes</taxon>
        <taxon>Pseudonocardiales</taxon>
        <taxon>Pseudonocardiaceae</taxon>
        <taxon>Amycolatopsis</taxon>
    </lineage>
</organism>
<dbReference type="PANTHER" id="PTHR48081">
    <property type="entry name" value="AB HYDROLASE SUPERFAMILY PROTEIN C4A8.06C"/>
    <property type="match status" value="1"/>
</dbReference>
<dbReference type="EC" id="3.1.1.-" evidence="5"/>
<dbReference type="Pfam" id="PF07859">
    <property type="entry name" value="Abhydrolase_3"/>
    <property type="match status" value="1"/>
</dbReference>
<dbReference type="Proteomes" id="UP001229651">
    <property type="component" value="Unassembled WGS sequence"/>
</dbReference>
<dbReference type="InterPro" id="IPR050300">
    <property type="entry name" value="GDXG_lipolytic_enzyme"/>
</dbReference>
<dbReference type="SUPFAM" id="SSF53474">
    <property type="entry name" value="alpha/beta-Hydrolases"/>
    <property type="match status" value="1"/>
</dbReference>
<comment type="similarity">
    <text evidence="1">Belongs to the 'GDXG' lipolytic enzyme family.</text>
</comment>
<feature type="domain" description="Alpha/beta hydrolase fold-3" evidence="4">
    <location>
        <begin position="78"/>
        <end position="283"/>
    </location>
</feature>
<accession>A0ABU0F5I1</accession>
<dbReference type="PANTHER" id="PTHR48081:SF8">
    <property type="entry name" value="ALPHA_BETA HYDROLASE FOLD-3 DOMAIN-CONTAINING PROTEIN-RELATED"/>
    <property type="match status" value="1"/>
</dbReference>
<sequence length="313" mass="33491">MALDEATTMFLAQMAGSGRKPIHEMEPGEARESGPMMTQLYGPGPDMARVVNERLNTTDGTDFAVRVLVPSAAPAGLVVYYHGGGWVLGDIDQFDTLGRQLAARTGCAVVLVDYRKAPEHPYPAAVEDAWQALNWAHEQMTGIAGATVPLIVAGDSAGGNLAAVMAHRSRDRSGPDLALQVLVYPVTAADFDTPSYLAPENQLMLSRDSMIWFWNHYAAPERRGEPEASPLRAPDFTGLPPAVVLVAEHDPLRDEGEAYAAALEAAGVPVRKRLFDAQMHGFFSMVNVLPGSAAAIDYVVAEIAAVAGTRVVR</sequence>
<dbReference type="EMBL" id="JAUSUT010000001">
    <property type="protein sequence ID" value="MDQ0382849.1"/>
    <property type="molecule type" value="Genomic_DNA"/>
</dbReference>
<evidence type="ECO:0000313" key="6">
    <source>
        <dbReference type="Proteomes" id="UP001229651"/>
    </source>
</evidence>
<dbReference type="InterPro" id="IPR013094">
    <property type="entry name" value="AB_hydrolase_3"/>
</dbReference>
<gene>
    <name evidence="5" type="ORF">FB470_006843</name>
</gene>
<dbReference type="GO" id="GO:0016787">
    <property type="term" value="F:hydrolase activity"/>
    <property type="evidence" value="ECO:0007669"/>
    <property type="project" value="UniProtKB-KW"/>
</dbReference>
<keyword evidence="6" id="KW-1185">Reference proteome</keyword>
<dbReference type="RefSeq" id="WP_306998387.1">
    <property type="nucleotide sequence ID" value="NZ_JAUSUT010000001.1"/>
</dbReference>
<dbReference type="PROSITE" id="PS01174">
    <property type="entry name" value="LIPASE_GDXG_SER"/>
    <property type="match status" value="1"/>
</dbReference>
<reference evidence="5 6" key="1">
    <citation type="submission" date="2023-07" db="EMBL/GenBank/DDBJ databases">
        <title>Sequencing the genomes of 1000 actinobacteria strains.</title>
        <authorList>
            <person name="Klenk H.-P."/>
        </authorList>
    </citation>
    <scope>NUCLEOTIDE SEQUENCE [LARGE SCALE GENOMIC DNA]</scope>
    <source>
        <strain evidence="5 6">DSM 45805</strain>
    </source>
</reference>
<name>A0ABU0F5I1_9PSEU</name>
<evidence type="ECO:0000313" key="5">
    <source>
        <dbReference type="EMBL" id="MDQ0382849.1"/>
    </source>
</evidence>
<evidence type="ECO:0000256" key="3">
    <source>
        <dbReference type="PROSITE-ProRule" id="PRU10038"/>
    </source>
</evidence>
<dbReference type="InterPro" id="IPR033140">
    <property type="entry name" value="Lipase_GDXG_put_SER_AS"/>
</dbReference>